<proteinExistence type="predicted"/>
<evidence type="ECO:0000256" key="5">
    <source>
        <dbReference type="SAM" id="SignalP"/>
    </source>
</evidence>
<comment type="subcellular location">
    <subcellularLocation>
        <location evidence="1">Membrane</location>
    </subcellularLocation>
</comment>
<dbReference type="Gramene" id="PRQ33919">
    <property type="protein sequence ID" value="PRQ33919"/>
    <property type="gene ID" value="RchiOBHm_Chr5g0063031"/>
</dbReference>
<dbReference type="PANTHER" id="PTHR34836:SF6">
    <property type="entry name" value="PERIPLASMIC BINDING PROTEIN-LIKE I"/>
    <property type="match status" value="1"/>
</dbReference>
<dbReference type="InterPro" id="IPR001828">
    <property type="entry name" value="ANF_lig-bd_rcpt"/>
</dbReference>
<evidence type="ECO:0000256" key="3">
    <source>
        <dbReference type="ARBA" id="ARBA00022989"/>
    </source>
</evidence>
<evidence type="ECO:0000256" key="4">
    <source>
        <dbReference type="ARBA" id="ARBA00023136"/>
    </source>
</evidence>
<evidence type="ECO:0000313" key="7">
    <source>
        <dbReference type="EMBL" id="PRQ33919.1"/>
    </source>
</evidence>
<dbReference type="Proteomes" id="UP000238479">
    <property type="component" value="Chromosome 5"/>
</dbReference>
<organism evidence="7 8">
    <name type="scientific">Rosa chinensis</name>
    <name type="common">China rose</name>
    <dbReference type="NCBI Taxonomy" id="74649"/>
    <lineage>
        <taxon>Eukaryota</taxon>
        <taxon>Viridiplantae</taxon>
        <taxon>Streptophyta</taxon>
        <taxon>Embryophyta</taxon>
        <taxon>Tracheophyta</taxon>
        <taxon>Spermatophyta</taxon>
        <taxon>Magnoliopsida</taxon>
        <taxon>eudicotyledons</taxon>
        <taxon>Gunneridae</taxon>
        <taxon>Pentapetalae</taxon>
        <taxon>rosids</taxon>
        <taxon>fabids</taxon>
        <taxon>Rosales</taxon>
        <taxon>Rosaceae</taxon>
        <taxon>Rosoideae</taxon>
        <taxon>Rosoideae incertae sedis</taxon>
        <taxon>Rosa</taxon>
    </lineage>
</organism>
<evidence type="ECO:0000256" key="2">
    <source>
        <dbReference type="ARBA" id="ARBA00022692"/>
    </source>
</evidence>
<dbReference type="GO" id="GO:0016020">
    <property type="term" value="C:membrane"/>
    <property type="evidence" value="ECO:0007669"/>
    <property type="project" value="UniProtKB-SubCell"/>
</dbReference>
<keyword evidence="3" id="KW-1133">Transmembrane helix</keyword>
<feature type="domain" description="Receptor ligand binding region" evidence="6">
    <location>
        <begin position="63"/>
        <end position="398"/>
    </location>
</feature>
<protein>
    <submittedName>
        <fullName evidence="7">Putative periplasmic binding protein-like I</fullName>
    </submittedName>
</protein>
<keyword evidence="4" id="KW-0472">Membrane</keyword>
<dbReference type="EMBL" id="PDCK01000043">
    <property type="protein sequence ID" value="PRQ33919.1"/>
    <property type="molecule type" value="Genomic_DNA"/>
</dbReference>
<dbReference type="CDD" id="cd19990">
    <property type="entry name" value="PBP1_GABAb_receptor_plant"/>
    <property type="match status" value="1"/>
</dbReference>
<dbReference type="Gene3D" id="3.40.50.2300">
    <property type="match status" value="2"/>
</dbReference>
<dbReference type="OMA" id="YSANMED"/>
<dbReference type="Pfam" id="PF01094">
    <property type="entry name" value="ANF_receptor"/>
    <property type="match status" value="1"/>
</dbReference>
<comment type="caution">
    <text evidence="7">The sequence shown here is derived from an EMBL/GenBank/DDBJ whole genome shotgun (WGS) entry which is preliminary data.</text>
</comment>
<dbReference type="InterPro" id="IPR044440">
    <property type="entry name" value="GABAb_receptor_plant_PBP1"/>
</dbReference>
<name>A0A2P6QIC2_ROSCH</name>
<evidence type="ECO:0000256" key="1">
    <source>
        <dbReference type="ARBA" id="ARBA00004370"/>
    </source>
</evidence>
<reference evidence="7 8" key="1">
    <citation type="journal article" date="2018" name="Nat. Genet.">
        <title>The Rosa genome provides new insights in the design of modern roses.</title>
        <authorList>
            <person name="Bendahmane M."/>
        </authorList>
    </citation>
    <scope>NUCLEOTIDE SEQUENCE [LARGE SCALE GENOMIC DNA]</scope>
    <source>
        <strain evidence="8">cv. Old Blush</strain>
    </source>
</reference>
<evidence type="ECO:0000313" key="8">
    <source>
        <dbReference type="Proteomes" id="UP000238479"/>
    </source>
</evidence>
<dbReference type="PANTHER" id="PTHR34836">
    <property type="entry name" value="OS06G0188250 PROTEIN"/>
    <property type="match status" value="1"/>
</dbReference>
<keyword evidence="2" id="KW-0812">Transmembrane</keyword>
<sequence length="562" mass="62908">MEFRGFKKTIILSSFVTLCCLIGPLCADTENINNVVNTMNVEDQVHIGVILDMGSLEGKIVLSCISMALSDFYHLHNNYSTRVILHNKDSKGKPLPAMSAALSLLDNIKVQAIIGARTKTEANLLAELGEAVQLPVMSFSPSFTDNKYAFFVEIMRADQAAEVKGISALVDVFKWRDIILLYDNKEYERDFIPSLVNSFQEITHGSIDCKSSNIASSSSNEEIMAELQKLMKLKIKVFVVQVSHLLAPRLFLCANKLGMMIEGYTWIVTSTSMNFLNSMDLSVIESMQGVLGFRSSIPASLSLHSLTSRLRRKFQLEDPNMEAIRELSAEGIWAFDATWALAEAVERARPKNSTTRSSKGVVVLREIMQSRFNGLSGEIHYLNGKLISSEPFEIVNVIGEGEIKRIGFWPCKEEQKTRKGSPSSTLITNDWKNLVSTIDIGKIIWPGGSKRESSILKIRKLRIGVPVRIGFKELVRIEHDLEINKTHVTGFSIDVFKAAIGALSYEEDVDYEFIPFEDANGNPAGSYNDLVHQVYLEVYVCLICLPTRYYCFIHMPCILITA</sequence>
<dbReference type="InterPro" id="IPR028082">
    <property type="entry name" value="Peripla_BP_I"/>
</dbReference>
<dbReference type="Gene3D" id="3.40.190.10">
    <property type="entry name" value="Periplasmic binding protein-like II"/>
    <property type="match status" value="1"/>
</dbReference>
<dbReference type="AlphaFoldDB" id="A0A2P6QIC2"/>
<dbReference type="InterPro" id="IPR015683">
    <property type="entry name" value="Ionotropic_Glu_rcpt"/>
</dbReference>
<evidence type="ECO:0000259" key="6">
    <source>
        <dbReference type="Pfam" id="PF01094"/>
    </source>
</evidence>
<feature type="signal peptide" evidence="5">
    <location>
        <begin position="1"/>
        <end position="27"/>
    </location>
</feature>
<gene>
    <name evidence="7" type="ORF">RchiOBHm_Chr5g0063031</name>
</gene>
<feature type="chain" id="PRO_5015141967" evidence="5">
    <location>
        <begin position="28"/>
        <end position="562"/>
    </location>
</feature>
<accession>A0A2P6QIC2</accession>
<dbReference type="SUPFAM" id="SSF53822">
    <property type="entry name" value="Periplasmic binding protein-like I"/>
    <property type="match status" value="1"/>
</dbReference>
<keyword evidence="5" id="KW-0732">Signal</keyword>
<keyword evidence="8" id="KW-1185">Reference proteome</keyword>